<accession>A0A1F7HG52</accession>
<evidence type="ECO:0000313" key="1">
    <source>
        <dbReference type="EMBL" id="OGK30229.1"/>
    </source>
</evidence>
<organism evidence="1 2">
    <name type="scientific">Candidatus Roizmanbacteria bacterium RIFCSPHIGHO2_12_FULL_33_9</name>
    <dbReference type="NCBI Taxonomy" id="1802045"/>
    <lineage>
        <taxon>Bacteria</taxon>
        <taxon>Candidatus Roizmaniibacteriota</taxon>
    </lineage>
</organism>
<comment type="caution">
    <text evidence="1">The sequence shown here is derived from an EMBL/GenBank/DDBJ whole genome shotgun (WGS) entry which is preliminary data.</text>
</comment>
<name>A0A1F7HG52_9BACT</name>
<sequence>MGRVEAPSSEAPAPVTFLVNKASARRMRIALRQIGFDEKAYELVGEEGDRFEFPDTHRQVLIPEGKVAVSIGLLGEGAIGLFWEEFLTLENRALKKRF</sequence>
<proteinExistence type="predicted"/>
<protein>
    <submittedName>
        <fullName evidence="1">Uncharacterized protein</fullName>
    </submittedName>
</protein>
<dbReference type="Proteomes" id="UP000177199">
    <property type="component" value="Unassembled WGS sequence"/>
</dbReference>
<dbReference type="AlphaFoldDB" id="A0A1F7HG52"/>
<evidence type="ECO:0000313" key="2">
    <source>
        <dbReference type="Proteomes" id="UP000177199"/>
    </source>
</evidence>
<gene>
    <name evidence="1" type="ORF">A3F29_03625</name>
</gene>
<reference evidence="1 2" key="1">
    <citation type="journal article" date="2016" name="Nat. Commun.">
        <title>Thousands of microbial genomes shed light on interconnected biogeochemical processes in an aquifer system.</title>
        <authorList>
            <person name="Anantharaman K."/>
            <person name="Brown C.T."/>
            <person name="Hug L.A."/>
            <person name="Sharon I."/>
            <person name="Castelle C.J."/>
            <person name="Probst A.J."/>
            <person name="Thomas B.C."/>
            <person name="Singh A."/>
            <person name="Wilkins M.J."/>
            <person name="Karaoz U."/>
            <person name="Brodie E.L."/>
            <person name="Williams K.H."/>
            <person name="Hubbard S.S."/>
            <person name="Banfield J.F."/>
        </authorList>
    </citation>
    <scope>NUCLEOTIDE SEQUENCE [LARGE SCALE GENOMIC DNA]</scope>
</reference>
<dbReference type="EMBL" id="MFZV01000049">
    <property type="protein sequence ID" value="OGK30229.1"/>
    <property type="molecule type" value="Genomic_DNA"/>
</dbReference>